<reference evidence="1" key="1">
    <citation type="journal article" date="2025" name="Int. J. Syst. Evol. Microbiol.">
        <title>Inconstantimicrobium mannanitabidum sp. nov., a novel member of the family Clostridiaceae isolated from anoxic soil under the treatment of reductive soil disinfestation.</title>
        <authorList>
            <person name="Ueki A."/>
            <person name="Tonouchi A."/>
            <person name="Honma S."/>
            <person name="Kaku N."/>
            <person name="Ueki K."/>
        </authorList>
    </citation>
    <scope>NUCLEOTIDE SEQUENCE</scope>
    <source>
        <strain evidence="1">TW13</strain>
    </source>
</reference>
<comment type="caution">
    <text evidence="1">The sequence shown here is derived from an EMBL/GenBank/DDBJ whole genome shotgun (WGS) entry which is preliminary data.</text>
</comment>
<keyword evidence="2" id="KW-1185">Reference proteome</keyword>
<protein>
    <submittedName>
        <fullName evidence="1">Nicotinate-nucleotide diphosphorylase (Carboxylating)</fullName>
    </submittedName>
</protein>
<proteinExistence type="predicted"/>
<dbReference type="EMBL" id="BROD01000001">
    <property type="protein sequence ID" value="GKX66585.1"/>
    <property type="molecule type" value="Genomic_DNA"/>
</dbReference>
<organism evidence="1 2">
    <name type="scientific">Inconstantimicrobium mannanitabidum</name>
    <dbReference type="NCBI Taxonomy" id="1604901"/>
    <lineage>
        <taxon>Bacteria</taxon>
        <taxon>Bacillati</taxon>
        <taxon>Bacillota</taxon>
        <taxon>Clostridia</taxon>
        <taxon>Eubacteriales</taxon>
        <taxon>Clostridiaceae</taxon>
        <taxon>Inconstantimicrobium</taxon>
    </lineage>
</organism>
<dbReference type="Proteomes" id="UP001058074">
    <property type="component" value="Unassembled WGS sequence"/>
</dbReference>
<evidence type="ECO:0000313" key="2">
    <source>
        <dbReference type="Proteomes" id="UP001058074"/>
    </source>
</evidence>
<sequence length="279" mass="31141">MLNLFLIDDYIKNALKEDMPFGDVTTENLIKEDSNCTVDLIAKEDGVIAGLTVFERTFYHLGSIKIDYFVEEGAHISKGTLLAKITGKTSIVLMGERVALNYLQRMSGIATLTNKCVRVLEGSKTTLLDTRKTTPNMRPFEKYAVRLGGGMNHRYSLSDSIMLKDNHIDYAGGITNAVNLVRRNASFVRKIEVECENLDMVKEALECNVEIIMLDNMDNSTIEEALKLINKKALVEVSGNVTLERLQELSKLGVDFISSGALTHSYTSFDISMKNLKLI</sequence>
<name>A0ACB5RBH4_9CLOT</name>
<accession>A0ACB5RBH4</accession>
<evidence type="ECO:0000313" key="1">
    <source>
        <dbReference type="EMBL" id="GKX66585.1"/>
    </source>
</evidence>
<gene>
    <name evidence="1" type="primary">nadC</name>
    <name evidence="1" type="ORF">rsdtw13_18430</name>
</gene>